<evidence type="ECO:0000256" key="4">
    <source>
        <dbReference type="ARBA" id="ARBA00022475"/>
    </source>
</evidence>
<dbReference type="InterPro" id="IPR002528">
    <property type="entry name" value="MATE_fam"/>
</dbReference>
<feature type="transmembrane region" description="Helical" evidence="10">
    <location>
        <begin position="203"/>
        <end position="223"/>
    </location>
</feature>
<dbReference type="PANTHER" id="PTHR43298">
    <property type="entry name" value="MULTIDRUG RESISTANCE PROTEIN NORM-RELATED"/>
    <property type="match status" value="1"/>
</dbReference>
<accession>Q2CIX5</accession>
<feature type="transmembrane region" description="Helical" evidence="10">
    <location>
        <begin position="55"/>
        <end position="81"/>
    </location>
</feature>
<feature type="transmembrane region" description="Helical" evidence="10">
    <location>
        <begin position="399"/>
        <end position="420"/>
    </location>
</feature>
<dbReference type="STRING" id="314256.OG2516_05133"/>
<evidence type="ECO:0000256" key="1">
    <source>
        <dbReference type="ARBA" id="ARBA00004429"/>
    </source>
</evidence>
<reference evidence="11 12" key="1">
    <citation type="journal article" date="2010" name="J. Bacteriol.">
        <title>Genome sequences of Oceanicola granulosus HTCC2516(T) and Oceanicola batsensis HTCC2597(TDelta).</title>
        <authorList>
            <person name="Thrash J.C."/>
            <person name="Cho J.C."/>
            <person name="Vergin K.L."/>
            <person name="Giovannoni S.J."/>
        </authorList>
    </citation>
    <scope>NUCLEOTIDE SEQUENCE [LARGE SCALE GENOMIC DNA]</scope>
    <source>
        <strain evidence="12">ATCC BAA-861 / DSM 15982 / KCTC 12143 / HTCC2516</strain>
    </source>
</reference>
<keyword evidence="2" id="KW-0813">Transport</keyword>
<dbReference type="EMBL" id="AAOT01000003">
    <property type="protein sequence ID" value="EAR52464.1"/>
    <property type="molecule type" value="Genomic_DNA"/>
</dbReference>
<keyword evidence="5 10" id="KW-0812">Transmembrane</keyword>
<evidence type="ECO:0000313" key="11">
    <source>
        <dbReference type="EMBL" id="EAR52464.1"/>
    </source>
</evidence>
<feature type="transmembrane region" description="Helical" evidence="10">
    <location>
        <begin position="364"/>
        <end position="392"/>
    </location>
</feature>
<feature type="transmembrane region" description="Helical" evidence="10">
    <location>
        <begin position="170"/>
        <end position="191"/>
    </location>
</feature>
<keyword evidence="3" id="KW-0050">Antiport</keyword>
<dbReference type="GO" id="GO:0015297">
    <property type="term" value="F:antiporter activity"/>
    <property type="evidence" value="ECO:0007669"/>
    <property type="project" value="UniProtKB-KW"/>
</dbReference>
<feature type="transmembrane region" description="Helical" evidence="10">
    <location>
        <begin position="285"/>
        <end position="306"/>
    </location>
</feature>
<feature type="transmembrane region" description="Helical" evidence="10">
    <location>
        <begin position="243"/>
        <end position="265"/>
    </location>
</feature>
<proteinExistence type="predicted"/>
<protein>
    <recommendedName>
        <fullName evidence="9">Multidrug-efflux transporter</fullName>
    </recommendedName>
</protein>
<comment type="subcellular location">
    <subcellularLocation>
        <location evidence="1">Cell inner membrane</location>
        <topology evidence="1">Multi-pass membrane protein</topology>
    </subcellularLocation>
</comment>
<evidence type="ECO:0000256" key="10">
    <source>
        <dbReference type="SAM" id="Phobius"/>
    </source>
</evidence>
<gene>
    <name evidence="11" type="ORF">OG2516_05133</name>
</gene>
<dbReference type="Proteomes" id="UP000003635">
    <property type="component" value="Unassembled WGS sequence"/>
</dbReference>
<dbReference type="GO" id="GO:0006811">
    <property type="term" value="P:monoatomic ion transport"/>
    <property type="evidence" value="ECO:0007669"/>
    <property type="project" value="UniProtKB-KW"/>
</dbReference>
<dbReference type="OrthoDB" id="9780160at2"/>
<evidence type="ECO:0000256" key="6">
    <source>
        <dbReference type="ARBA" id="ARBA00022989"/>
    </source>
</evidence>
<dbReference type="PANTHER" id="PTHR43298:SF2">
    <property type="entry name" value="FMN_FAD EXPORTER YEEO-RELATED"/>
    <property type="match status" value="1"/>
</dbReference>
<evidence type="ECO:0000256" key="3">
    <source>
        <dbReference type="ARBA" id="ARBA00022449"/>
    </source>
</evidence>
<organism evidence="11 12">
    <name type="scientific">Oceanicola granulosus (strain ATCC BAA-861 / DSM 15982 / KCTC 12143 / HTCC2516)</name>
    <dbReference type="NCBI Taxonomy" id="314256"/>
    <lineage>
        <taxon>Bacteria</taxon>
        <taxon>Pseudomonadati</taxon>
        <taxon>Pseudomonadota</taxon>
        <taxon>Alphaproteobacteria</taxon>
        <taxon>Rhodobacterales</taxon>
        <taxon>Roseobacteraceae</taxon>
        <taxon>Oceanicola</taxon>
    </lineage>
</organism>
<evidence type="ECO:0000256" key="2">
    <source>
        <dbReference type="ARBA" id="ARBA00022448"/>
    </source>
</evidence>
<evidence type="ECO:0000256" key="5">
    <source>
        <dbReference type="ARBA" id="ARBA00022692"/>
    </source>
</evidence>
<keyword evidence="6 10" id="KW-1133">Transmembrane helix</keyword>
<keyword evidence="7" id="KW-0406">Ion transport</keyword>
<dbReference type="InterPro" id="IPR048279">
    <property type="entry name" value="MdtK-like"/>
</dbReference>
<feature type="transmembrane region" description="Helical" evidence="10">
    <location>
        <begin position="141"/>
        <end position="158"/>
    </location>
</feature>
<dbReference type="GO" id="GO:0042910">
    <property type="term" value="F:xenobiotic transmembrane transporter activity"/>
    <property type="evidence" value="ECO:0007669"/>
    <property type="project" value="InterPro"/>
</dbReference>
<feature type="transmembrane region" description="Helical" evidence="10">
    <location>
        <begin position="426"/>
        <end position="448"/>
    </location>
</feature>
<dbReference type="AlphaFoldDB" id="Q2CIX5"/>
<dbReference type="NCBIfam" id="TIGR00797">
    <property type="entry name" value="matE"/>
    <property type="match status" value="1"/>
</dbReference>
<sequence>MSATSTPLRPPGPTSVTGHGRALLVLGMPLVGSNVAQVAISSVDTIMLGWYDVTALAAVTLAVGLWILIFLLAAGFGWAVAPLAAEALERDDTVLVRRTTRMGLWLSVLSAALVYPVFWWSGPLFRAAGQEPEIAQLAQDYLRIHGLTMFPALFVMALRSFLSVLERTRVILWVTVGAAVLNAGLNWVLIFGNLGAPELGIRGAALASLILQLAGFAVLVLYVMRKTPEYALFTRLWKVDGQVLARVFRLGLPMGVTAVAEATLFTVSAVMMGWIGEVPLAAHGIAMQLSSMTFVVHLGLSQAATVRAGRAFGRRDEVALRTGGVAALALSAAMALLTMVLFLAVPGPLVALFVGPDDPMRAEILAFGVVLLAIAALFQVVDAAQVMTIGLLRGVQDTAVPLLIAAVSYWGLGLPAGYLLGFTFGFGGIGVWAGMTIGLGAAAIMLSARFWRGSGRLSPPPAAPRTRP</sequence>
<evidence type="ECO:0000256" key="7">
    <source>
        <dbReference type="ARBA" id="ARBA00023065"/>
    </source>
</evidence>
<evidence type="ECO:0000256" key="9">
    <source>
        <dbReference type="ARBA" id="ARBA00031636"/>
    </source>
</evidence>
<evidence type="ECO:0000256" key="8">
    <source>
        <dbReference type="ARBA" id="ARBA00023136"/>
    </source>
</evidence>
<dbReference type="GO" id="GO:0005886">
    <property type="term" value="C:plasma membrane"/>
    <property type="evidence" value="ECO:0007669"/>
    <property type="project" value="UniProtKB-SubCell"/>
</dbReference>
<evidence type="ECO:0000313" key="12">
    <source>
        <dbReference type="Proteomes" id="UP000003635"/>
    </source>
</evidence>
<feature type="transmembrane region" description="Helical" evidence="10">
    <location>
        <begin position="102"/>
        <end position="121"/>
    </location>
</feature>
<name>Q2CIX5_OCEGH</name>
<dbReference type="RefSeq" id="WP_007254554.1">
    <property type="nucleotide sequence ID" value="NZ_CH724107.1"/>
</dbReference>
<dbReference type="CDD" id="cd13131">
    <property type="entry name" value="MATE_NorM_like"/>
    <property type="match status" value="1"/>
</dbReference>
<keyword evidence="8 10" id="KW-0472">Membrane</keyword>
<keyword evidence="12" id="KW-1185">Reference proteome</keyword>
<dbReference type="HOGENOM" id="CLU_012893_6_3_5"/>
<dbReference type="eggNOG" id="COG0534">
    <property type="taxonomic scope" value="Bacteria"/>
</dbReference>
<dbReference type="InterPro" id="IPR050222">
    <property type="entry name" value="MATE_MdtK"/>
</dbReference>
<comment type="caution">
    <text evidence="11">The sequence shown here is derived from an EMBL/GenBank/DDBJ whole genome shotgun (WGS) entry which is preliminary data.</text>
</comment>
<dbReference type="Pfam" id="PF01554">
    <property type="entry name" value="MatE"/>
    <property type="match status" value="2"/>
</dbReference>
<keyword evidence="4" id="KW-1003">Cell membrane</keyword>
<feature type="transmembrane region" description="Helical" evidence="10">
    <location>
        <begin position="318"/>
        <end position="344"/>
    </location>
</feature>
<dbReference type="PIRSF" id="PIRSF006603">
    <property type="entry name" value="DinF"/>
    <property type="match status" value="1"/>
</dbReference>